<reference evidence="2 3" key="1">
    <citation type="submission" date="2015-01" db="EMBL/GenBank/DDBJ databases">
        <title>Comparative genomics of the lactic acid bacteria isolated from the honey bee gut.</title>
        <authorList>
            <person name="Ellegaard K.M."/>
            <person name="Tamarit D."/>
            <person name="Javelind E."/>
            <person name="Olofsson T."/>
            <person name="Andersson S.G."/>
            <person name="Vasquez A."/>
        </authorList>
    </citation>
    <scope>NUCLEOTIDE SEQUENCE [LARGE SCALE GENOMIC DNA]</scope>
    <source>
        <strain evidence="2 3">Hma11</strain>
        <plasmid evidence="2">pHma11p1</plasmid>
    </source>
</reference>
<geneLocation type="plasmid" evidence="2">
    <name>pHma11p1</name>
</geneLocation>
<dbReference type="PATRIC" id="fig|303541.3.peg.135"/>
<feature type="compositionally biased region" description="Basic and acidic residues" evidence="1">
    <location>
        <begin position="156"/>
        <end position="186"/>
    </location>
</feature>
<comment type="caution">
    <text evidence="2">The sequence shown here is derived from an EMBL/GenBank/DDBJ whole genome shotgun (WGS) entry which is preliminary data.</text>
</comment>
<dbReference type="Proteomes" id="UP000033682">
    <property type="component" value="Plasmid pHma11p1"/>
</dbReference>
<keyword evidence="2" id="KW-0614">Plasmid</keyword>
<dbReference type="RefSeq" id="WP_046308413.1">
    <property type="nucleotide sequence ID" value="NZ_KQ034005.1"/>
</dbReference>
<protein>
    <submittedName>
        <fullName evidence="2">Uncharacterized protein</fullName>
    </submittedName>
</protein>
<gene>
    <name evidence="2" type="ORF">JF72_15610</name>
</gene>
<dbReference type="HOGENOM" id="CLU_1452697_0_0_9"/>
<proteinExistence type="predicted"/>
<evidence type="ECO:0000313" key="2">
    <source>
        <dbReference type="EMBL" id="KJY59720.1"/>
    </source>
</evidence>
<keyword evidence="3" id="KW-1185">Reference proteome</keyword>
<evidence type="ECO:0000313" key="3">
    <source>
        <dbReference type="Proteomes" id="UP000033682"/>
    </source>
</evidence>
<feature type="region of interest" description="Disordered" evidence="1">
    <location>
        <begin position="82"/>
        <end position="101"/>
    </location>
</feature>
<name>A0A0F4LMA1_9LACO</name>
<sequence length="186" mass="21186">MFKLIVFLVFCFLIRKFVKKHPTVLKKISAAFTDPYETLVDDNNTDNVIEQSDYEPSSQISEIDQKEMIKKKYLIMYEIPEEESEETQADNNDIFASEDNSAAENLSGQSCLVDENGEVRTMLDLLAAPVDQQQTTIQKINEDDVQVGQTSKRRAEKAESSQKSDDSSRRKQELADQIKAKLAESH</sequence>
<dbReference type="AlphaFoldDB" id="A0A0F4LMA1"/>
<accession>A0A0F4LMA1</accession>
<evidence type="ECO:0000256" key="1">
    <source>
        <dbReference type="SAM" id="MobiDB-lite"/>
    </source>
</evidence>
<dbReference type="EMBL" id="JXLG01000016">
    <property type="protein sequence ID" value="KJY59720.1"/>
    <property type="molecule type" value="Genomic_DNA"/>
</dbReference>
<feature type="region of interest" description="Disordered" evidence="1">
    <location>
        <begin position="134"/>
        <end position="186"/>
    </location>
</feature>
<organism evidence="2 3">
    <name type="scientific">Lactobacillus apis</name>
    <dbReference type="NCBI Taxonomy" id="303541"/>
    <lineage>
        <taxon>Bacteria</taxon>
        <taxon>Bacillati</taxon>
        <taxon>Bacillota</taxon>
        <taxon>Bacilli</taxon>
        <taxon>Lactobacillales</taxon>
        <taxon>Lactobacillaceae</taxon>
        <taxon>Lactobacillus</taxon>
    </lineage>
</organism>